<protein>
    <recommendedName>
        <fullName evidence="4">CYIR protein</fullName>
    </recommendedName>
</protein>
<dbReference type="EMBL" id="DF157437">
    <property type="protein sequence ID" value="GAB69614.1"/>
    <property type="molecule type" value="Genomic_DNA"/>
</dbReference>
<dbReference type="OrthoDB" id="385193at2759"/>
<keyword evidence="3" id="KW-1185">Reference proteome</keyword>
<proteinExistence type="predicted"/>
<dbReference type="RefSeq" id="XP_004227832.1">
    <property type="nucleotide sequence ID" value="XM_004227784.1"/>
</dbReference>
<dbReference type="InterPro" id="IPR008780">
    <property type="entry name" value="Plasmodium_Vir"/>
</dbReference>
<dbReference type="VEuPathDB" id="PlasmoDB:PCYB_003630"/>
<name>K6V022_PLACD</name>
<keyword evidence="1" id="KW-1133">Transmembrane helix</keyword>
<keyword evidence="1" id="KW-0812">Transmembrane</keyword>
<dbReference type="OMA" id="EHEYSSH"/>
<evidence type="ECO:0000313" key="2">
    <source>
        <dbReference type="EMBL" id="GAB69614.1"/>
    </source>
</evidence>
<organism evidence="2 3">
    <name type="scientific">Plasmodium cynomolgi (strain B)</name>
    <dbReference type="NCBI Taxonomy" id="1120755"/>
    <lineage>
        <taxon>Eukaryota</taxon>
        <taxon>Sar</taxon>
        <taxon>Alveolata</taxon>
        <taxon>Apicomplexa</taxon>
        <taxon>Aconoidasida</taxon>
        <taxon>Haemosporida</taxon>
        <taxon>Plasmodiidae</taxon>
        <taxon>Plasmodium</taxon>
        <taxon>Plasmodium (Plasmodium)</taxon>
    </lineage>
</organism>
<reference evidence="2 3" key="1">
    <citation type="journal article" date="2012" name="Nat. Genet.">
        <title>Plasmodium cynomolgi genome sequences provide insight into Plasmodium vivax and the monkey malaria clade.</title>
        <authorList>
            <person name="Tachibana S."/>
            <person name="Sullivan S.A."/>
            <person name="Kawai S."/>
            <person name="Nakamura S."/>
            <person name="Kim H.R."/>
            <person name="Goto N."/>
            <person name="Arisue N."/>
            <person name="Palacpac N.M.Q."/>
            <person name="Honma H."/>
            <person name="Yagi M."/>
            <person name="Tougan T."/>
            <person name="Katakai Y."/>
            <person name="Kaneko O."/>
            <person name="Mita T."/>
            <person name="Kita K."/>
            <person name="Yasutomi Y."/>
            <person name="Sutton P.L."/>
            <person name="Shakhbatyan R."/>
            <person name="Horii T."/>
            <person name="Yasunaga T."/>
            <person name="Barnwell J.W."/>
            <person name="Escalante A.A."/>
            <person name="Carlton J.M."/>
            <person name="Tanabe K."/>
        </authorList>
    </citation>
    <scope>NUCLEOTIDE SEQUENCE [LARGE SCALE GENOMIC DNA]</scope>
    <source>
        <strain evidence="2 3">B</strain>
    </source>
</reference>
<dbReference type="AlphaFoldDB" id="K6V022"/>
<feature type="transmembrane region" description="Helical" evidence="1">
    <location>
        <begin position="271"/>
        <end position="288"/>
    </location>
</feature>
<dbReference type="GeneID" id="14696156"/>
<accession>K6V022</accession>
<dbReference type="Proteomes" id="UP000006319">
    <property type="component" value="Unassembled WGS sequence"/>
</dbReference>
<evidence type="ECO:0000313" key="3">
    <source>
        <dbReference type="Proteomes" id="UP000006319"/>
    </source>
</evidence>
<dbReference type="PhylomeDB" id="K6V022"/>
<gene>
    <name evidence="2" type="ORF">PCYB_003630</name>
</gene>
<keyword evidence="1" id="KW-0472">Membrane</keyword>
<sequence>MDPKIYPSLKDLPLYKFYKELDDYNRTNKVSDLCKNIIGNRYLNSSEYIKLCEKLSKILLSIDYIKSKHKKDADTTCSYLSYWLYDKLTQITSASRDIDTVHYALGEVYRSSQLPELWSECYYKYFNKCTKSEFEIIKKLHDYTEAFKDIQSIIHNNGVGTTQKVKDYCAFIADGVRQYNRIIQEYGDCDKSNYCHELIAFKESFDKIDLSSLNCKCKIPLPQPAEKGAANLVQWYRSSGYWSPGDSYEECSLKNNFLFGNFFGSNKLGRFWITLLGSVLIILFLYKVNKKCY</sequence>
<dbReference type="Pfam" id="PF05795">
    <property type="entry name" value="Plasmodium_Vir"/>
    <property type="match status" value="1"/>
</dbReference>
<evidence type="ECO:0000256" key="1">
    <source>
        <dbReference type="SAM" id="Phobius"/>
    </source>
</evidence>
<evidence type="ECO:0008006" key="4">
    <source>
        <dbReference type="Google" id="ProtNLM"/>
    </source>
</evidence>
<dbReference type="KEGG" id="pcy:PCYB_003630"/>